<proteinExistence type="predicted"/>
<dbReference type="RefSeq" id="WP_106755989.1">
    <property type="nucleotide sequence ID" value="NZ_PXWF02000040.1"/>
</dbReference>
<dbReference type="Proteomes" id="UP000241421">
    <property type="component" value="Unassembled WGS sequence"/>
</dbReference>
<dbReference type="AlphaFoldDB" id="A0A2U2I670"/>
<keyword evidence="2" id="KW-1185">Reference proteome</keyword>
<reference evidence="1 2" key="1">
    <citation type="submission" date="2018-04" db="EMBL/GenBank/DDBJ databases">
        <title>Massilia violaceinigra sp. nov., a novel purple-pigmented bacterium isolated from Tianshan glacier, Xinjiang, China.</title>
        <authorList>
            <person name="Wang H."/>
        </authorList>
    </citation>
    <scope>NUCLEOTIDE SEQUENCE [LARGE SCALE GENOMIC DNA]</scope>
    <source>
        <strain evidence="1 2">B448-2</strain>
    </source>
</reference>
<accession>A0A2U2I670</accession>
<comment type="caution">
    <text evidence="1">The sequence shown here is derived from an EMBL/GenBank/DDBJ whole genome shotgun (WGS) entry which is preliminary data.</text>
</comment>
<dbReference type="InterPro" id="IPR010835">
    <property type="entry name" value="DUF1439"/>
</dbReference>
<sequence>MNPSTAAARQPPLRWAAFALLFCALLAGCASIVGPREISLPLSRLQEGLERRFPVQNRMLELFDVQLTRPQLSILDDSGRVALGMDASFAPAFLRKAWRGRMALSGRLEVDPTRNAIFMRDARIDQFVVDGIDPAQQRMLVRVADLLMEQLTRDLPLYRFRPEDVRYAGMQFTPTRIATTPRGLVVTIEPEK</sequence>
<name>A0A2U2I670_9BURK</name>
<protein>
    <submittedName>
        <fullName evidence="1">DUF1439 domain-containing protein</fullName>
    </submittedName>
</protein>
<evidence type="ECO:0000313" key="2">
    <source>
        <dbReference type="Proteomes" id="UP000241421"/>
    </source>
</evidence>
<gene>
    <name evidence="1" type="ORF">C7C56_002855</name>
</gene>
<organism evidence="1 2">
    <name type="scientific">Massilia glaciei</name>
    <dbReference type="NCBI Taxonomy" id="1524097"/>
    <lineage>
        <taxon>Bacteria</taxon>
        <taxon>Pseudomonadati</taxon>
        <taxon>Pseudomonadota</taxon>
        <taxon>Betaproteobacteria</taxon>
        <taxon>Burkholderiales</taxon>
        <taxon>Oxalobacteraceae</taxon>
        <taxon>Telluria group</taxon>
        <taxon>Massilia</taxon>
    </lineage>
</organism>
<dbReference type="Pfam" id="PF07273">
    <property type="entry name" value="DUF1439"/>
    <property type="match status" value="1"/>
</dbReference>
<dbReference type="OrthoDB" id="8535650at2"/>
<dbReference type="EMBL" id="PXWF02000040">
    <property type="protein sequence ID" value="PWF55253.1"/>
    <property type="molecule type" value="Genomic_DNA"/>
</dbReference>
<dbReference type="Gene3D" id="3.15.10.40">
    <property type="entry name" value="Uncharacterised protein PF07273, DUF1439"/>
    <property type="match status" value="1"/>
</dbReference>
<evidence type="ECO:0000313" key="1">
    <source>
        <dbReference type="EMBL" id="PWF55253.1"/>
    </source>
</evidence>